<name>A0A182FR95_ANOAL</name>
<accession>A0A182FR95</accession>
<protein>
    <submittedName>
        <fullName evidence="2">Uncharacterized protein</fullName>
    </submittedName>
</protein>
<reference evidence="2" key="2">
    <citation type="submission" date="2022-08" db="UniProtKB">
        <authorList>
            <consortium name="EnsemblMetazoa"/>
        </authorList>
    </citation>
    <scope>IDENTIFICATION</scope>
    <source>
        <strain evidence="2">STECLA/ALBI9_A</strain>
    </source>
</reference>
<dbReference type="EnsemblMetazoa" id="AALB009071-RA">
    <property type="protein sequence ID" value="AALB009071-PA"/>
    <property type="gene ID" value="AALB009071"/>
</dbReference>
<proteinExistence type="predicted"/>
<feature type="compositionally biased region" description="Low complexity" evidence="1">
    <location>
        <begin position="69"/>
        <end position="84"/>
    </location>
</feature>
<feature type="compositionally biased region" description="Basic residues" evidence="1">
    <location>
        <begin position="97"/>
        <end position="121"/>
    </location>
</feature>
<dbReference type="VEuPathDB" id="VectorBase:AALB20_027929"/>
<evidence type="ECO:0000256" key="1">
    <source>
        <dbReference type="SAM" id="MobiDB-lite"/>
    </source>
</evidence>
<dbReference type="Proteomes" id="UP000069272">
    <property type="component" value="Chromosome 2R"/>
</dbReference>
<evidence type="ECO:0000313" key="3">
    <source>
        <dbReference type="Proteomes" id="UP000069272"/>
    </source>
</evidence>
<evidence type="ECO:0000313" key="2">
    <source>
        <dbReference type="EnsemblMetazoa" id="AALB009071-PA"/>
    </source>
</evidence>
<sequence length="224" mass="24996">MAPPPTIESSLNGNGSRKRRPSFSQDDREYFSINDDDPMDECNAALVLMSLSCSPNSSSVHGYETILGTSSGSSTTSWSTGSTSPPLSEDGHSTPPTHHHHHELNHHHHHYHSHHGRHHQARGGEIVRGARTTSLSTSDEGIGMEYNEDMPRKRRCQQDVYMQAFAGNGRYVHMRNPETPELPSFAAPVAVRMCVCVRAVASLECIHHRHRVQQQQQQQQHTGK</sequence>
<organism evidence="2 3">
    <name type="scientific">Anopheles albimanus</name>
    <name type="common">New world malaria mosquito</name>
    <dbReference type="NCBI Taxonomy" id="7167"/>
    <lineage>
        <taxon>Eukaryota</taxon>
        <taxon>Metazoa</taxon>
        <taxon>Ecdysozoa</taxon>
        <taxon>Arthropoda</taxon>
        <taxon>Hexapoda</taxon>
        <taxon>Insecta</taxon>
        <taxon>Pterygota</taxon>
        <taxon>Neoptera</taxon>
        <taxon>Endopterygota</taxon>
        <taxon>Diptera</taxon>
        <taxon>Nematocera</taxon>
        <taxon>Culicoidea</taxon>
        <taxon>Culicidae</taxon>
        <taxon>Anophelinae</taxon>
        <taxon>Anopheles</taxon>
    </lineage>
</organism>
<dbReference type="VEuPathDB" id="VectorBase:AALB017800"/>
<keyword evidence="3" id="KW-1185">Reference proteome</keyword>
<dbReference type="AlphaFoldDB" id="A0A182FR95"/>
<dbReference type="STRING" id="7167.A0A182FR95"/>
<reference evidence="2 3" key="1">
    <citation type="journal article" date="2017" name="G3 (Bethesda)">
        <title>The Physical Genome Mapping of Anopheles albimanus Corrected Scaffold Misassemblies and Identified Interarm Rearrangements in Genus Anopheles.</title>
        <authorList>
            <person name="Artemov G.N."/>
            <person name="Peery A.N."/>
            <person name="Jiang X."/>
            <person name="Tu Z."/>
            <person name="Stegniy V.N."/>
            <person name="Sharakhova M.V."/>
            <person name="Sharakhov I.V."/>
        </authorList>
    </citation>
    <scope>NUCLEOTIDE SEQUENCE [LARGE SCALE GENOMIC DNA]</scope>
    <source>
        <strain evidence="2 3">ALBI9_A</strain>
    </source>
</reference>
<feature type="region of interest" description="Disordered" evidence="1">
    <location>
        <begin position="69"/>
        <end position="123"/>
    </location>
</feature>
<feature type="region of interest" description="Disordered" evidence="1">
    <location>
        <begin position="1"/>
        <end position="37"/>
    </location>
</feature>